<keyword evidence="2" id="KW-1185">Reference proteome</keyword>
<protein>
    <submittedName>
        <fullName evidence="1">Uncharacterized protein</fullName>
    </submittedName>
</protein>
<gene>
    <name evidence="1" type="ORF">CYMTET_33220</name>
</gene>
<proteinExistence type="predicted"/>
<evidence type="ECO:0000313" key="2">
    <source>
        <dbReference type="Proteomes" id="UP001190700"/>
    </source>
</evidence>
<dbReference type="EMBL" id="LGRX02020212">
    <property type="protein sequence ID" value="KAK3257704.1"/>
    <property type="molecule type" value="Genomic_DNA"/>
</dbReference>
<dbReference type="Proteomes" id="UP001190700">
    <property type="component" value="Unassembled WGS sequence"/>
</dbReference>
<reference evidence="1 2" key="1">
    <citation type="journal article" date="2015" name="Genome Biol. Evol.">
        <title>Comparative Genomics of a Bacterivorous Green Alga Reveals Evolutionary Causalities and Consequences of Phago-Mixotrophic Mode of Nutrition.</title>
        <authorList>
            <person name="Burns J.A."/>
            <person name="Paasch A."/>
            <person name="Narechania A."/>
            <person name="Kim E."/>
        </authorList>
    </citation>
    <scope>NUCLEOTIDE SEQUENCE [LARGE SCALE GENOMIC DNA]</scope>
    <source>
        <strain evidence="1 2">PLY_AMNH</strain>
    </source>
</reference>
<dbReference type="AlphaFoldDB" id="A0AAE0KRF1"/>
<evidence type="ECO:0000313" key="1">
    <source>
        <dbReference type="EMBL" id="KAK3257704.1"/>
    </source>
</evidence>
<comment type="caution">
    <text evidence="1">The sequence shown here is derived from an EMBL/GenBank/DDBJ whole genome shotgun (WGS) entry which is preliminary data.</text>
</comment>
<name>A0AAE0KRF1_9CHLO</name>
<sequence>MDSAQTGQLRARRAAVRARALPYMDKFLVPVANEVEAACARGLVTRILNHFGWRESEGAVGNDTVGGALGAGGGPAARPMLHRRGMLEADALSGDETSQQSTPHVAMDTMPTIGDHQRTLLIRSPGHRLRKTVVAREVYYLLSTKHRWGPKVILPRQRWASSRVSALADCAEKVAWVENLVQPRKGEALLPRTSAIWPAELSDKFIFGALAAPEDKLSLELAAARKIYLTAEQRPRTIYLGKLAAAARRTIYLWSSACSA</sequence>
<organism evidence="1 2">
    <name type="scientific">Cymbomonas tetramitiformis</name>
    <dbReference type="NCBI Taxonomy" id="36881"/>
    <lineage>
        <taxon>Eukaryota</taxon>
        <taxon>Viridiplantae</taxon>
        <taxon>Chlorophyta</taxon>
        <taxon>Pyramimonadophyceae</taxon>
        <taxon>Pyramimonadales</taxon>
        <taxon>Pyramimonadaceae</taxon>
        <taxon>Cymbomonas</taxon>
    </lineage>
</organism>
<accession>A0AAE0KRF1</accession>